<keyword evidence="4 8" id="KW-0812">Transmembrane</keyword>
<dbReference type="RefSeq" id="WP_353301710.1">
    <property type="nucleotide sequence ID" value="NZ_BAABWN010000002.1"/>
</dbReference>
<evidence type="ECO:0000259" key="11">
    <source>
        <dbReference type="Pfam" id="PF00593"/>
    </source>
</evidence>
<evidence type="ECO:0000256" key="6">
    <source>
        <dbReference type="ARBA" id="ARBA00023136"/>
    </source>
</evidence>
<evidence type="ECO:0000313" key="14">
    <source>
        <dbReference type="Proteomes" id="UP001465153"/>
    </source>
</evidence>
<dbReference type="Gene3D" id="2.40.170.20">
    <property type="entry name" value="TonB-dependent receptor, beta-barrel domain"/>
    <property type="match status" value="1"/>
</dbReference>
<sequence length="705" mass="76334">MKNRTAAALIAMALGAQSSVVLAAGLGQHSQVLEEVVVTAEQKGSLIAVSEQASIENLKKIPGGVGFVAADDFLDNFTQSIGDTLVFTPGVFADTSAQRENRISIRGSGLNATFERRGLTVLRDGVPISRASGITEFQEIDPLSIQHIEVFKGANGLRYGSSSLGGAINIVTPTGKTRKAGTTVRVEAGSFETARSSISTSGDTGKVDYYGAVTRLDSDGFRDHAEVDSVYSFGNVGFSLADNIETRFFVTALQDDFELAGSLSFEDALDNPKQTRETNIVDDQDRNLDVYRLSNRTVISLSQVDIEAAAWFTKRTLDHALTPFVGIIDQEEEEWGISTQVSGEFSLAGFDEQWIVGINHAQSENDAEVYENILGEKGALSSDDDQDAENTVIYAQLDSKLSQHWNLVLGFNYVDSERTNRNVFAEPAFPGGPVEDDSGSISYDEFSTRIGLLYSPSDNIQYFVNVSEGYEPPGITDLTSGGALPFTELLAQESITYEIGSRGFYKAIAWDIAAYRSEVENEFIDVAAPGFFGGTTVTNTENAQGDTIHQGLEIGIDVDLLSGLVGNAGNLRLRNILTYNDFKFDDDPVNGNNTLAGVPEVVYVAELRYDHGETWYAGLNMRHVANGAYVDYANTFQAPGYQLWGLTAGWNINSSTKVFGSIENIADEEFISNVSTVANLSTEGNQRVFTPGEGRSAYVGVSFSF</sequence>
<dbReference type="Proteomes" id="UP001465153">
    <property type="component" value="Unassembled WGS sequence"/>
</dbReference>
<dbReference type="Pfam" id="PF00593">
    <property type="entry name" value="TonB_dep_Rec_b-barrel"/>
    <property type="match status" value="1"/>
</dbReference>
<evidence type="ECO:0000256" key="9">
    <source>
        <dbReference type="RuleBase" id="RU003357"/>
    </source>
</evidence>
<evidence type="ECO:0000256" key="1">
    <source>
        <dbReference type="ARBA" id="ARBA00004571"/>
    </source>
</evidence>
<keyword evidence="14" id="KW-1185">Reference proteome</keyword>
<protein>
    <submittedName>
        <fullName evidence="13">TonB-dependent receptor</fullName>
    </submittedName>
</protein>
<evidence type="ECO:0000256" key="3">
    <source>
        <dbReference type="ARBA" id="ARBA00022452"/>
    </source>
</evidence>
<dbReference type="CDD" id="cd01347">
    <property type="entry name" value="ligand_gated_channel"/>
    <property type="match status" value="1"/>
</dbReference>
<dbReference type="PROSITE" id="PS52016">
    <property type="entry name" value="TONB_DEPENDENT_REC_3"/>
    <property type="match status" value="1"/>
</dbReference>
<keyword evidence="2 8" id="KW-0813">Transport</keyword>
<dbReference type="InterPro" id="IPR000531">
    <property type="entry name" value="Beta-barrel_TonB"/>
</dbReference>
<dbReference type="InterPro" id="IPR012910">
    <property type="entry name" value="Plug_dom"/>
</dbReference>
<reference evidence="13 14" key="1">
    <citation type="submission" date="2024-04" db="EMBL/GenBank/DDBJ databases">
        <title>Draft genome sequence of Sessilibacter corallicola NBRC 116591.</title>
        <authorList>
            <person name="Miyakawa T."/>
            <person name="Kusuya Y."/>
            <person name="Miura T."/>
        </authorList>
    </citation>
    <scope>NUCLEOTIDE SEQUENCE [LARGE SCALE GENOMIC DNA]</scope>
    <source>
        <strain evidence="13 14">KU-00831-HH</strain>
    </source>
</reference>
<proteinExistence type="inferred from homology"/>
<dbReference type="Gene3D" id="2.170.130.10">
    <property type="entry name" value="TonB-dependent receptor, plug domain"/>
    <property type="match status" value="1"/>
</dbReference>
<evidence type="ECO:0000256" key="2">
    <source>
        <dbReference type="ARBA" id="ARBA00022448"/>
    </source>
</evidence>
<keyword evidence="5 9" id="KW-0798">TonB box</keyword>
<dbReference type="InterPro" id="IPR036942">
    <property type="entry name" value="Beta-barrel_TonB_sf"/>
</dbReference>
<dbReference type="InterPro" id="IPR039426">
    <property type="entry name" value="TonB-dep_rcpt-like"/>
</dbReference>
<evidence type="ECO:0000256" key="7">
    <source>
        <dbReference type="ARBA" id="ARBA00023237"/>
    </source>
</evidence>
<comment type="caution">
    <text evidence="13">The sequence shown here is derived from an EMBL/GenBank/DDBJ whole genome shotgun (WGS) entry which is preliminary data.</text>
</comment>
<keyword evidence="10" id="KW-0732">Signal</keyword>
<dbReference type="SUPFAM" id="SSF56935">
    <property type="entry name" value="Porins"/>
    <property type="match status" value="1"/>
</dbReference>
<feature type="domain" description="TonB-dependent receptor plug" evidence="12">
    <location>
        <begin position="58"/>
        <end position="167"/>
    </location>
</feature>
<keyword evidence="13" id="KW-0675">Receptor</keyword>
<comment type="subcellular location">
    <subcellularLocation>
        <location evidence="1 8">Cell outer membrane</location>
        <topology evidence="1 8">Multi-pass membrane protein</topology>
    </subcellularLocation>
</comment>
<organism evidence="13 14">
    <name type="scientific">Sessilibacter corallicola</name>
    <dbReference type="NCBI Taxonomy" id="2904075"/>
    <lineage>
        <taxon>Bacteria</taxon>
        <taxon>Pseudomonadati</taxon>
        <taxon>Pseudomonadota</taxon>
        <taxon>Gammaproteobacteria</taxon>
        <taxon>Cellvibrionales</taxon>
        <taxon>Cellvibrionaceae</taxon>
        <taxon>Sessilibacter</taxon>
    </lineage>
</organism>
<evidence type="ECO:0000256" key="4">
    <source>
        <dbReference type="ARBA" id="ARBA00022692"/>
    </source>
</evidence>
<keyword evidence="3 8" id="KW-1134">Transmembrane beta strand</keyword>
<feature type="signal peptide" evidence="10">
    <location>
        <begin position="1"/>
        <end position="23"/>
    </location>
</feature>
<accession>A0ABQ0A5J0</accession>
<gene>
    <name evidence="13" type="ORF">NBRC116591_07200</name>
</gene>
<keyword evidence="6 8" id="KW-0472">Membrane</keyword>
<evidence type="ECO:0000259" key="12">
    <source>
        <dbReference type="Pfam" id="PF07715"/>
    </source>
</evidence>
<dbReference type="PANTHER" id="PTHR30069:SF28">
    <property type="entry name" value="TONB-DEPENDENT RECEPTOR YNCD-RELATED"/>
    <property type="match status" value="1"/>
</dbReference>
<evidence type="ECO:0000256" key="10">
    <source>
        <dbReference type="SAM" id="SignalP"/>
    </source>
</evidence>
<name>A0ABQ0A5J0_9GAMM</name>
<dbReference type="EMBL" id="BAABWN010000002">
    <property type="protein sequence ID" value="GAA6166910.1"/>
    <property type="molecule type" value="Genomic_DNA"/>
</dbReference>
<dbReference type="PANTHER" id="PTHR30069">
    <property type="entry name" value="TONB-DEPENDENT OUTER MEMBRANE RECEPTOR"/>
    <property type="match status" value="1"/>
</dbReference>
<feature type="chain" id="PRO_5046535548" evidence="10">
    <location>
        <begin position="24"/>
        <end position="705"/>
    </location>
</feature>
<dbReference type="InterPro" id="IPR037066">
    <property type="entry name" value="Plug_dom_sf"/>
</dbReference>
<evidence type="ECO:0000256" key="8">
    <source>
        <dbReference type="PROSITE-ProRule" id="PRU01360"/>
    </source>
</evidence>
<comment type="similarity">
    <text evidence="8 9">Belongs to the TonB-dependent receptor family.</text>
</comment>
<evidence type="ECO:0000313" key="13">
    <source>
        <dbReference type="EMBL" id="GAA6166910.1"/>
    </source>
</evidence>
<feature type="domain" description="TonB-dependent receptor-like beta-barrel" evidence="11">
    <location>
        <begin position="252"/>
        <end position="665"/>
    </location>
</feature>
<evidence type="ECO:0000256" key="5">
    <source>
        <dbReference type="ARBA" id="ARBA00023077"/>
    </source>
</evidence>
<keyword evidence="7 8" id="KW-0998">Cell outer membrane</keyword>
<dbReference type="Pfam" id="PF07715">
    <property type="entry name" value="Plug"/>
    <property type="match status" value="1"/>
</dbReference>